<proteinExistence type="predicted"/>
<accession>A0A0A9CAW9</accession>
<organism evidence="2">
    <name type="scientific">Arundo donax</name>
    <name type="common">Giant reed</name>
    <name type="synonym">Donax arundinaceus</name>
    <dbReference type="NCBI Taxonomy" id="35708"/>
    <lineage>
        <taxon>Eukaryota</taxon>
        <taxon>Viridiplantae</taxon>
        <taxon>Streptophyta</taxon>
        <taxon>Embryophyta</taxon>
        <taxon>Tracheophyta</taxon>
        <taxon>Spermatophyta</taxon>
        <taxon>Magnoliopsida</taxon>
        <taxon>Liliopsida</taxon>
        <taxon>Poales</taxon>
        <taxon>Poaceae</taxon>
        <taxon>PACMAD clade</taxon>
        <taxon>Arundinoideae</taxon>
        <taxon>Arundineae</taxon>
        <taxon>Arundo</taxon>
    </lineage>
</organism>
<dbReference type="EMBL" id="GBRH01229273">
    <property type="protein sequence ID" value="JAD68622.1"/>
    <property type="molecule type" value="Transcribed_RNA"/>
</dbReference>
<dbReference type="AlphaFoldDB" id="A0A0A9CAW9"/>
<sequence length="32" mass="3738">MWRRRFPRGARRTRLQGGDGNQQHGLILFVAS</sequence>
<evidence type="ECO:0000313" key="2">
    <source>
        <dbReference type="EMBL" id="JAD68622.1"/>
    </source>
</evidence>
<protein>
    <submittedName>
        <fullName evidence="2">Uncharacterized protein</fullName>
    </submittedName>
</protein>
<evidence type="ECO:0000256" key="1">
    <source>
        <dbReference type="SAM" id="MobiDB-lite"/>
    </source>
</evidence>
<reference evidence="2" key="2">
    <citation type="journal article" date="2015" name="Data Brief">
        <title>Shoot transcriptome of the giant reed, Arundo donax.</title>
        <authorList>
            <person name="Barrero R.A."/>
            <person name="Guerrero F.D."/>
            <person name="Moolhuijzen P."/>
            <person name="Goolsby J.A."/>
            <person name="Tidwell J."/>
            <person name="Bellgard S.E."/>
            <person name="Bellgard M.I."/>
        </authorList>
    </citation>
    <scope>NUCLEOTIDE SEQUENCE</scope>
    <source>
        <tissue evidence="2">Shoot tissue taken approximately 20 cm above the soil surface</tissue>
    </source>
</reference>
<name>A0A0A9CAW9_ARUDO</name>
<reference evidence="2" key="1">
    <citation type="submission" date="2014-09" db="EMBL/GenBank/DDBJ databases">
        <authorList>
            <person name="Magalhaes I.L.F."/>
            <person name="Oliveira U."/>
            <person name="Santos F.R."/>
            <person name="Vidigal T.H.D.A."/>
            <person name="Brescovit A.D."/>
            <person name="Santos A.J."/>
        </authorList>
    </citation>
    <scope>NUCLEOTIDE SEQUENCE</scope>
    <source>
        <tissue evidence="2">Shoot tissue taken approximately 20 cm above the soil surface</tissue>
    </source>
</reference>
<feature type="region of interest" description="Disordered" evidence="1">
    <location>
        <begin position="1"/>
        <end position="21"/>
    </location>
</feature>
<feature type="compositionally biased region" description="Basic residues" evidence="1">
    <location>
        <begin position="1"/>
        <end position="14"/>
    </location>
</feature>